<proteinExistence type="predicted"/>
<dbReference type="InterPro" id="IPR026960">
    <property type="entry name" value="RVT-Znf"/>
</dbReference>
<evidence type="ECO:0000256" key="1">
    <source>
        <dbReference type="SAM" id="Coils"/>
    </source>
</evidence>
<sequence>MGMVEADHVRSMATGIASKVKNIDGHPTCGILKKTGSRVTNEKEDQQNVEAIVGSEKTEGMSYAQSLQVDDETGRGKQKNKMEVNTASTSTVPQQHNAFEVLSSVNENGNKVDEEVETKRKHKGSEVLSAVDEEEIHEDMEEVEMEQSEVAKFVTHGTNTKSAGASTPGCEEEAVVANKFKEASLDEERYLKQKSKIDWLAEGDNNTAFFHNSLKVKNHRSRIDVILDGGGTIHEGENVQKAFVNHYEKFLGIEGDVSLVPTPELFCNRLDEGTATNMVIMRSLADFTAMSGLVPSTAKSTIYFCNVPDNVRLAILNIMPFVEGSLPVKYLGVPLISSRLIYRDCKWLVEKMERRIENWKNRMLSFAGRLQLIGSVLSSLYIYWASVFILPKRVIADLENKMRGFLWSQGLVSQGKAKVAWKSVCLPKREGGLGIRRIGDMNTALMTYHIWSLLSKRKSLWVDWVYSYRLSNCNFWESNIPQNCCWTWRKILKIRPKVRQFFWHQLGNGSHASAWFDTWCDVGPLSRYISLRAIYQAGFSWDSKVVDIINDGSWVWPTAWYDMYPVLININAGVLNLNARDKLLWKNGDKYSDFSPSVVWESLRHRSEEINWVNIVWFSQCIPRHAFLLWLVMKEKLKTQDKILQWRSVRNINMNMMCCLLCYSDIDSHEHLFFECKYSMDVWNRVKGKAGMHNVSARWNEVTSWLCDRAKSSTLLSIVSKLLVAGSVYYIWQERCNRLFMNHARPPDILAKTIMDTIRYRLMGLKIKQTERSRQILQDWNISSTGIG</sequence>
<dbReference type="AlphaFoldDB" id="A0AAD8LG07"/>
<evidence type="ECO:0000259" key="3">
    <source>
        <dbReference type="Pfam" id="PF13966"/>
    </source>
</evidence>
<organism evidence="4 5">
    <name type="scientific">Tagetes erecta</name>
    <name type="common">African marigold</name>
    <dbReference type="NCBI Taxonomy" id="13708"/>
    <lineage>
        <taxon>Eukaryota</taxon>
        <taxon>Viridiplantae</taxon>
        <taxon>Streptophyta</taxon>
        <taxon>Embryophyta</taxon>
        <taxon>Tracheophyta</taxon>
        <taxon>Spermatophyta</taxon>
        <taxon>Magnoliopsida</taxon>
        <taxon>eudicotyledons</taxon>
        <taxon>Gunneridae</taxon>
        <taxon>Pentapetalae</taxon>
        <taxon>asterids</taxon>
        <taxon>campanulids</taxon>
        <taxon>Asterales</taxon>
        <taxon>Asteraceae</taxon>
        <taxon>Asteroideae</taxon>
        <taxon>Heliantheae alliance</taxon>
        <taxon>Tageteae</taxon>
        <taxon>Tagetes</taxon>
    </lineage>
</organism>
<evidence type="ECO:0000313" key="4">
    <source>
        <dbReference type="EMBL" id="KAK1440842.1"/>
    </source>
</evidence>
<dbReference type="PANTHER" id="PTHR33116:SF84">
    <property type="entry name" value="RNA-DIRECTED DNA POLYMERASE"/>
    <property type="match status" value="1"/>
</dbReference>
<feature type="domain" description="Reverse transcriptase zinc-binding" evidence="3">
    <location>
        <begin position="594"/>
        <end position="683"/>
    </location>
</feature>
<feature type="region of interest" description="Disordered" evidence="2">
    <location>
        <begin position="70"/>
        <end position="91"/>
    </location>
</feature>
<dbReference type="Proteomes" id="UP001229421">
    <property type="component" value="Unassembled WGS sequence"/>
</dbReference>
<protein>
    <recommendedName>
        <fullName evidence="3">Reverse transcriptase zinc-binding domain-containing protein</fullName>
    </recommendedName>
</protein>
<feature type="coiled-coil region" evidence="1">
    <location>
        <begin position="342"/>
        <end position="369"/>
    </location>
</feature>
<gene>
    <name evidence="4" type="ORF">QVD17_06674</name>
</gene>
<accession>A0AAD8LG07</accession>
<dbReference type="PANTHER" id="PTHR33116">
    <property type="entry name" value="REVERSE TRANSCRIPTASE ZINC-BINDING DOMAIN-CONTAINING PROTEIN-RELATED-RELATED"/>
    <property type="match status" value="1"/>
</dbReference>
<comment type="caution">
    <text evidence="4">The sequence shown here is derived from an EMBL/GenBank/DDBJ whole genome shotgun (WGS) entry which is preliminary data.</text>
</comment>
<dbReference type="Pfam" id="PF13966">
    <property type="entry name" value="zf-RVT"/>
    <property type="match status" value="1"/>
</dbReference>
<keyword evidence="1" id="KW-0175">Coiled coil</keyword>
<reference evidence="4" key="1">
    <citation type="journal article" date="2023" name="bioRxiv">
        <title>Improved chromosome-level genome assembly for marigold (Tagetes erecta).</title>
        <authorList>
            <person name="Jiang F."/>
            <person name="Yuan L."/>
            <person name="Wang S."/>
            <person name="Wang H."/>
            <person name="Xu D."/>
            <person name="Wang A."/>
            <person name="Fan W."/>
        </authorList>
    </citation>
    <scope>NUCLEOTIDE SEQUENCE</scope>
    <source>
        <strain evidence="4">WSJ</strain>
        <tissue evidence="4">Leaf</tissue>
    </source>
</reference>
<evidence type="ECO:0000256" key="2">
    <source>
        <dbReference type="SAM" id="MobiDB-lite"/>
    </source>
</evidence>
<name>A0AAD8LG07_TARER</name>
<evidence type="ECO:0000313" key="5">
    <source>
        <dbReference type="Proteomes" id="UP001229421"/>
    </source>
</evidence>
<dbReference type="EMBL" id="JAUHHV010000001">
    <property type="protein sequence ID" value="KAK1440842.1"/>
    <property type="molecule type" value="Genomic_DNA"/>
</dbReference>
<keyword evidence="5" id="KW-1185">Reference proteome</keyword>